<evidence type="ECO:0000256" key="1">
    <source>
        <dbReference type="SAM" id="MobiDB-lite"/>
    </source>
</evidence>
<proteinExistence type="predicted"/>
<feature type="compositionally biased region" description="Acidic residues" evidence="1">
    <location>
        <begin position="141"/>
        <end position="153"/>
    </location>
</feature>
<evidence type="ECO:0000313" key="2">
    <source>
        <dbReference type="EMBL" id="KAL3681517.1"/>
    </source>
</evidence>
<name>A0ABD3GTL5_9MARC</name>
<sequence>MDELQRPCYRKIVKVYWFYVKILPNLDHADFSRAKAKAGIRFYACDFPGCSADRTWHFKDPLETHMLECHAHDISGERLPNGMANFWEYVPLHPVYFGPVGNRRGEKLFTREILFNLTPSPSQRPRGITEEEHYERNYEEVSSDEETDTDEEISSAQAVGGPKRSDLKDREENSREEWTSRQPRSFTPGMKSTTTNFSLDKIMFE</sequence>
<organism evidence="2 3">
    <name type="scientific">Riccia sorocarpa</name>
    <dbReference type="NCBI Taxonomy" id="122646"/>
    <lineage>
        <taxon>Eukaryota</taxon>
        <taxon>Viridiplantae</taxon>
        <taxon>Streptophyta</taxon>
        <taxon>Embryophyta</taxon>
        <taxon>Marchantiophyta</taxon>
        <taxon>Marchantiopsida</taxon>
        <taxon>Marchantiidae</taxon>
        <taxon>Marchantiales</taxon>
        <taxon>Ricciaceae</taxon>
        <taxon>Riccia</taxon>
    </lineage>
</organism>
<comment type="caution">
    <text evidence="2">The sequence shown here is derived from an EMBL/GenBank/DDBJ whole genome shotgun (WGS) entry which is preliminary data.</text>
</comment>
<evidence type="ECO:0000313" key="3">
    <source>
        <dbReference type="Proteomes" id="UP001633002"/>
    </source>
</evidence>
<dbReference type="AlphaFoldDB" id="A0ABD3GTL5"/>
<feature type="compositionally biased region" description="Basic and acidic residues" evidence="1">
    <location>
        <begin position="127"/>
        <end position="139"/>
    </location>
</feature>
<protein>
    <recommendedName>
        <fullName evidence="4">C2H2-type domain-containing protein</fullName>
    </recommendedName>
</protein>
<dbReference type="EMBL" id="JBJQOH010000007">
    <property type="protein sequence ID" value="KAL3681517.1"/>
    <property type="molecule type" value="Genomic_DNA"/>
</dbReference>
<feature type="compositionally biased region" description="Basic and acidic residues" evidence="1">
    <location>
        <begin position="163"/>
        <end position="179"/>
    </location>
</feature>
<dbReference type="Proteomes" id="UP001633002">
    <property type="component" value="Unassembled WGS sequence"/>
</dbReference>
<accession>A0ABD3GTL5</accession>
<feature type="compositionally biased region" description="Polar residues" evidence="1">
    <location>
        <begin position="180"/>
        <end position="198"/>
    </location>
</feature>
<evidence type="ECO:0008006" key="4">
    <source>
        <dbReference type="Google" id="ProtNLM"/>
    </source>
</evidence>
<reference evidence="2 3" key="1">
    <citation type="submission" date="2024-09" db="EMBL/GenBank/DDBJ databases">
        <title>Chromosome-scale assembly of Riccia sorocarpa.</title>
        <authorList>
            <person name="Paukszto L."/>
        </authorList>
    </citation>
    <scope>NUCLEOTIDE SEQUENCE [LARGE SCALE GENOMIC DNA]</scope>
    <source>
        <strain evidence="2">LP-2024</strain>
        <tissue evidence="2">Aerial parts of the thallus</tissue>
    </source>
</reference>
<feature type="region of interest" description="Disordered" evidence="1">
    <location>
        <begin position="120"/>
        <end position="205"/>
    </location>
</feature>
<keyword evidence="3" id="KW-1185">Reference proteome</keyword>
<gene>
    <name evidence="2" type="ORF">R1sor_024473</name>
</gene>